<evidence type="ECO:0000313" key="5">
    <source>
        <dbReference type="Proteomes" id="UP000683511"/>
    </source>
</evidence>
<organism evidence="4 5">
    <name type="scientific">Richelia sinica FACHB-800</name>
    <dbReference type="NCBI Taxonomy" id="1357546"/>
    <lineage>
        <taxon>Bacteria</taxon>
        <taxon>Bacillati</taxon>
        <taxon>Cyanobacteriota</taxon>
        <taxon>Cyanophyceae</taxon>
        <taxon>Nostocales</taxon>
        <taxon>Nostocaceae</taxon>
        <taxon>Richelia</taxon>
    </lineage>
</organism>
<dbReference type="RefSeq" id="WP_190601720.1">
    <property type="nucleotide sequence ID" value="NZ_CP021056.1"/>
</dbReference>
<evidence type="ECO:0000313" key="4">
    <source>
        <dbReference type="EMBL" id="QXE22749.1"/>
    </source>
</evidence>
<dbReference type="Pfam" id="PF06386">
    <property type="entry name" value="GvpL_GvpF"/>
    <property type="match status" value="1"/>
</dbReference>
<accession>A0A975T650</accession>
<protein>
    <recommendedName>
        <fullName evidence="6">Gas vesicle protein</fullName>
    </recommendedName>
</protein>
<comment type="similarity">
    <text evidence="3">Belongs to the gas vesicle GvpF/GvpL family.</text>
</comment>
<dbReference type="AlphaFoldDB" id="A0A975T650"/>
<gene>
    <name evidence="4" type="ORF">B6N60_01435</name>
</gene>
<dbReference type="EMBL" id="CP021056">
    <property type="protein sequence ID" value="QXE22749.1"/>
    <property type="molecule type" value="Genomic_DNA"/>
</dbReference>
<dbReference type="GO" id="GO:0031411">
    <property type="term" value="C:gas vesicle"/>
    <property type="evidence" value="ECO:0007669"/>
    <property type="project" value="UniProtKB-SubCell"/>
</dbReference>
<reference evidence="4" key="1">
    <citation type="submission" date="2017-04" db="EMBL/GenBank/DDBJ databases">
        <title>Genome deletions in a multicellular cyanobacterial endosymbiont for morphological adaptation in marine diatoms.</title>
        <authorList>
            <person name="Wang Y."/>
            <person name="Gao H."/>
            <person name="Li R."/>
            <person name="Xu X."/>
        </authorList>
    </citation>
    <scope>NUCLEOTIDE SEQUENCE</scope>
    <source>
        <strain evidence="4">FACHB 800</strain>
    </source>
</reference>
<evidence type="ECO:0000256" key="3">
    <source>
        <dbReference type="ARBA" id="ARBA00035643"/>
    </source>
</evidence>
<name>A0A975T650_9NOST</name>
<keyword evidence="1" id="KW-0304">Gas vesicle</keyword>
<evidence type="ECO:0000256" key="2">
    <source>
        <dbReference type="ARBA" id="ARBA00035108"/>
    </source>
</evidence>
<evidence type="ECO:0008006" key="6">
    <source>
        <dbReference type="Google" id="ProtNLM"/>
    </source>
</evidence>
<dbReference type="KEGG" id="rsin:B6N60_01435"/>
<keyword evidence="5" id="KW-1185">Reference proteome</keyword>
<dbReference type="PANTHER" id="PTHR36852:SF1">
    <property type="entry name" value="PROTEIN GVPL 2"/>
    <property type="match status" value="1"/>
</dbReference>
<dbReference type="GO" id="GO:0031412">
    <property type="term" value="P:gas vesicle organization"/>
    <property type="evidence" value="ECO:0007669"/>
    <property type="project" value="InterPro"/>
</dbReference>
<proteinExistence type="inferred from homology"/>
<comment type="subcellular location">
    <subcellularLocation>
        <location evidence="2">Gas vesicle</location>
    </subcellularLocation>
</comment>
<sequence>MDLNNFYTYAFLETPSFPLTLPQGLASQVMLIHGDELSAIVEPGILFESLRNNDEKIIQMAVSHDRVIRELYQQTTVLPLRFGTYFVSTEKLSIHLKSHYQEYRDKIKQIDGKTEFALKLIPRQPEELAPVEARGRNYFLAKKQQYQSYQNFSLDQAKEKANLIDLIKNINQLPVFIQDQEAEVKIYLLINSQDKIWLLEKFLSWQQSCPHWDLFLEDCLPPYHFI</sequence>
<dbReference type="Proteomes" id="UP000683511">
    <property type="component" value="Chromosome"/>
</dbReference>
<dbReference type="PANTHER" id="PTHR36852">
    <property type="entry name" value="PROTEIN GVPL 2"/>
    <property type="match status" value="1"/>
</dbReference>
<evidence type="ECO:0000256" key="1">
    <source>
        <dbReference type="ARBA" id="ARBA00022987"/>
    </source>
</evidence>
<dbReference type="InterPro" id="IPR009430">
    <property type="entry name" value="GvpL/GvpF"/>
</dbReference>